<name>A0A3P3TX66_9BACL</name>
<keyword evidence="3" id="KW-1185">Reference proteome</keyword>
<accession>A0A3P3TX66</accession>
<keyword evidence="1" id="KW-0175">Coiled coil</keyword>
<sequence>MINNDRIQEIKDRQANITTGKWHVQPGEHYYAVYSSQETTLTVVASRIMPNDVMAIAHAPRDIAYLLSEVERLQTELEQWKQAAETQKNNNLAILKERRDLKAALSNIAESEDEWYVGRIPMREYARTALSHLKG</sequence>
<dbReference type="EMBL" id="RRCN01000001">
    <property type="protein sequence ID" value="RRJ62430.1"/>
    <property type="molecule type" value="Genomic_DNA"/>
</dbReference>
<gene>
    <name evidence="2" type="ORF">EHV15_05295</name>
</gene>
<comment type="caution">
    <text evidence="2">The sequence shown here is derived from an EMBL/GenBank/DDBJ whole genome shotgun (WGS) entry which is preliminary data.</text>
</comment>
<organism evidence="2 3">
    <name type="scientific">Paenibacillus oralis</name>
    <dbReference type="NCBI Taxonomy" id="2490856"/>
    <lineage>
        <taxon>Bacteria</taxon>
        <taxon>Bacillati</taxon>
        <taxon>Bacillota</taxon>
        <taxon>Bacilli</taxon>
        <taxon>Bacillales</taxon>
        <taxon>Paenibacillaceae</taxon>
        <taxon>Paenibacillus</taxon>
    </lineage>
</organism>
<evidence type="ECO:0008006" key="4">
    <source>
        <dbReference type="Google" id="ProtNLM"/>
    </source>
</evidence>
<dbReference type="AlphaFoldDB" id="A0A3P3TX66"/>
<evidence type="ECO:0000313" key="3">
    <source>
        <dbReference type="Proteomes" id="UP000267017"/>
    </source>
</evidence>
<feature type="coiled-coil region" evidence="1">
    <location>
        <begin position="63"/>
        <end position="114"/>
    </location>
</feature>
<evidence type="ECO:0000313" key="2">
    <source>
        <dbReference type="EMBL" id="RRJ62430.1"/>
    </source>
</evidence>
<proteinExistence type="predicted"/>
<reference evidence="2 3" key="1">
    <citation type="submission" date="2018-11" db="EMBL/GenBank/DDBJ databases">
        <title>Genome sequencing of Paenibacillus sp. KCOM 3021 (= ChDC PVNT-B20).</title>
        <authorList>
            <person name="Kook J.-K."/>
            <person name="Park S.-N."/>
            <person name="Lim Y.K."/>
        </authorList>
    </citation>
    <scope>NUCLEOTIDE SEQUENCE [LARGE SCALE GENOMIC DNA]</scope>
    <source>
        <strain evidence="2 3">KCOM 3021</strain>
    </source>
</reference>
<evidence type="ECO:0000256" key="1">
    <source>
        <dbReference type="SAM" id="Coils"/>
    </source>
</evidence>
<dbReference type="Proteomes" id="UP000267017">
    <property type="component" value="Unassembled WGS sequence"/>
</dbReference>
<protein>
    <recommendedName>
        <fullName evidence="4">Ead/Ea22-like family protein</fullName>
    </recommendedName>
</protein>
<dbReference type="RefSeq" id="WP_128630317.1">
    <property type="nucleotide sequence ID" value="NZ_RRCN01000001.1"/>
</dbReference>